<dbReference type="AlphaFoldDB" id="A0AAW2E3Z3"/>
<dbReference type="Proteomes" id="UP001430953">
    <property type="component" value="Unassembled WGS sequence"/>
</dbReference>
<organism evidence="2 3">
    <name type="scientific">Cardiocondyla obscurior</name>
    <dbReference type="NCBI Taxonomy" id="286306"/>
    <lineage>
        <taxon>Eukaryota</taxon>
        <taxon>Metazoa</taxon>
        <taxon>Ecdysozoa</taxon>
        <taxon>Arthropoda</taxon>
        <taxon>Hexapoda</taxon>
        <taxon>Insecta</taxon>
        <taxon>Pterygota</taxon>
        <taxon>Neoptera</taxon>
        <taxon>Endopterygota</taxon>
        <taxon>Hymenoptera</taxon>
        <taxon>Apocrita</taxon>
        <taxon>Aculeata</taxon>
        <taxon>Formicoidea</taxon>
        <taxon>Formicidae</taxon>
        <taxon>Myrmicinae</taxon>
        <taxon>Cardiocondyla</taxon>
    </lineage>
</organism>
<keyword evidence="3" id="KW-1185">Reference proteome</keyword>
<feature type="compositionally biased region" description="Basic residues" evidence="1">
    <location>
        <begin position="314"/>
        <end position="329"/>
    </location>
</feature>
<evidence type="ECO:0000313" key="2">
    <source>
        <dbReference type="EMBL" id="KAL0098349.1"/>
    </source>
</evidence>
<reference evidence="2 3" key="1">
    <citation type="submission" date="2023-03" db="EMBL/GenBank/DDBJ databases">
        <title>High recombination rates correlate with genetic variation in Cardiocondyla obscurior ants.</title>
        <authorList>
            <person name="Errbii M."/>
        </authorList>
    </citation>
    <scope>NUCLEOTIDE SEQUENCE [LARGE SCALE GENOMIC DNA]</scope>
    <source>
        <strain evidence="2">Alpha-2009</strain>
        <tissue evidence="2">Whole body</tissue>
    </source>
</reference>
<feature type="region of interest" description="Disordered" evidence="1">
    <location>
        <begin position="310"/>
        <end position="329"/>
    </location>
</feature>
<name>A0AAW2E3Z3_9HYME</name>
<gene>
    <name evidence="2" type="ORF">PUN28_020932</name>
</gene>
<dbReference type="EMBL" id="JADYXP020000084">
    <property type="protein sequence ID" value="KAL0098349.1"/>
    <property type="molecule type" value="Genomic_DNA"/>
</dbReference>
<protein>
    <recommendedName>
        <fullName evidence="4">Reverse transcriptase</fullName>
    </recommendedName>
</protein>
<evidence type="ECO:0008006" key="4">
    <source>
        <dbReference type="Google" id="ProtNLM"/>
    </source>
</evidence>
<accession>A0AAW2E3Z3</accession>
<evidence type="ECO:0000256" key="1">
    <source>
        <dbReference type="SAM" id="MobiDB-lite"/>
    </source>
</evidence>
<proteinExistence type="predicted"/>
<sequence length="329" mass="37588">MLLVGNTPVQTSPYIKYLGLTLDENWTFGTHFQSVVPKAVKAAISLGHLMPNIGGPVWKARKLYATAVRSIILYGAPVWADELQHNRLALAEIRRFERRLAVRVARLYRTTATDAACILAGLPPLHLEAVSLARRYNFKKRIENQHRVLTNEISVQLRKEENQKILADWKKELYKLTNISSGHRVIMALRDLLPEWQAELEEHGALDYRTAQIITGHGVFGDFLHRIGKEGSAKCWECGASKDGADHTLYECSAFTTQRDLLIQLIGPHVNLHSIMSAILTDPSVKSTFCTFCQEVISIKEKNETERRREILTRRTRRRRRPPAHLRRD</sequence>
<comment type="caution">
    <text evidence="2">The sequence shown here is derived from an EMBL/GenBank/DDBJ whole genome shotgun (WGS) entry which is preliminary data.</text>
</comment>
<evidence type="ECO:0000313" key="3">
    <source>
        <dbReference type="Proteomes" id="UP001430953"/>
    </source>
</evidence>